<dbReference type="RefSeq" id="WP_015932260.1">
    <property type="nucleotide sequence ID" value="NC_011894.1"/>
</dbReference>
<feature type="transmembrane region" description="Helical" evidence="1">
    <location>
        <begin position="42"/>
        <end position="67"/>
    </location>
</feature>
<dbReference type="Proteomes" id="UP000008207">
    <property type="component" value="Chromosome"/>
</dbReference>
<feature type="transmembrane region" description="Helical" evidence="1">
    <location>
        <begin position="196"/>
        <end position="216"/>
    </location>
</feature>
<reference evidence="2 3" key="1">
    <citation type="submission" date="2009-01" db="EMBL/GenBank/DDBJ databases">
        <title>Complete sequence of chromosome of Methylobacterium nodulans ORS 2060.</title>
        <authorList>
            <consortium name="US DOE Joint Genome Institute"/>
            <person name="Lucas S."/>
            <person name="Copeland A."/>
            <person name="Lapidus A."/>
            <person name="Glavina del Rio T."/>
            <person name="Dalin E."/>
            <person name="Tice H."/>
            <person name="Bruce D."/>
            <person name="Goodwin L."/>
            <person name="Pitluck S."/>
            <person name="Sims D."/>
            <person name="Brettin T."/>
            <person name="Detter J.C."/>
            <person name="Han C."/>
            <person name="Larimer F."/>
            <person name="Land M."/>
            <person name="Hauser L."/>
            <person name="Kyrpides N."/>
            <person name="Ivanova N."/>
            <person name="Marx C.J."/>
            <person name="Richardson P."/>
        </authorList>
    </citation>
    <scope>NUCLEOTIDE SEQUENCE [LARGE SCALE GENOMIC DNA]</scope>
    <source>
        <strain evidence="3">LMG 21967 / CNCM I-2342 / ORS 2060</strain>
    </source>
</reference>
<dbReference type="eggNOG" id="ENOG50344F5">
    <property type="taxonomic scope" value="Bacteria"/>
</dbReference>
<feature type="transmembrane region" description="Helical" evidence="1">
    <location>
        <begin position="128"/>
        <end position="149"/>
    </location>
</feature>
<protein>
    <submittedName>
        <fullName evidence="2">Uncharacterized protein</fullName>
    </submittedName>
</protein>
<sequence length="238" mass="24335">MTLSGRTLSVALLPLGATLAAVGVAALSGLNQARLEEAGLGSLFFGFFLDQFPLYPFAVVYGVVRILAVTGEALDRSRVLRLLGAALGLALLFALSFYPTFGGLILRLAFVVGAMSFLHGVPLPAARALGALAAMLPFGTALGLAGLVGGRRGRGGRVVRALLRAAALWWALGILSLGGALGTAGWPQRGLDGKQALIAAGLVLVAFLPHALVAALRGASPEASVETPPGRRYAESRG</sequence>
<evidence type="ECO:0000313" key="3">
    <source>
        <dbReference type="Proteomes" id="UP000008207"/>
    </source>
</evidence>
<name>B8IRW2_METNO</name>
<proteinExistence type="predicted"/>
<dbReference type="KEGG" id="mno:Mnod_5834"/>
<dbReference type="STRING" id="460265.Mnod_5834"/>
<feature type="transmembrane region" description="Helical" evidence="1">
    <location>
        <begin position="161"/>
        <end position="184"/>
    </location>
</feature>
<evidence type="ECO:0000313" key="2">
    <source>
        <dbReference type="EMBL" id="ACL60662.1"/>
    </source>
</evidence>
<keyword evidence="1" id="KW-0812">Transmembrane</keyword>
<gene>
    <name evidence="2" type="ordered locus">Mnod_5834</name>
</gene>
<keyword evidence="3" id="KW-1185">Reference proteome</keyword>
<dbReference type="EMBL" id="CP001349">
    <property type="protein sequence ID" value="ACL60662.1"/>
    <property type="molecule type" value="Genomic_DNA"/>
</dbReference>
<dbReference type="AlphaFoldDB" id="B8IRW2"/>
<keyword evidence="1" id="KW-1133">Transmembrane helix</keyword>
<evidence type="ECO:0000256" key="1">
    <source>
        <dbReference type="SAM" id="Phobius"/>
    </source>
</evidence>
<organism evidence="2 3">
    <name type="scientific">Methylobacterium nodulans (strain LMG 21967 / CNCM I-2342 / ORS 2060)</name>
    <dbReference type="NCBI Taxonomy" id="460265"/>
    <lineage>
        <taxon>Bacteria</taxon>
        <taxon>Pseudomonadati</taxon>
        <taxon>Pseudomonadota</taxon>
        <taxon>Alphaproteobacteria</taxon>
        <taxon>Hyphomicrobiales</taxon>
        <taxon>Methylobacteriaceae</taxon>
        <taxon>Methylobacterium</taxon>
    </lineage>
</organism>
<accession>B8IRW2</accession>
<dbReference type="HOGENOM" id="CLU_1137002_0_0_5"/>
<keyword evidence="1" id="KW-0472">Membrane</keyword>